<organism evidence="3 4">
    <name type="scientific">Spirodela intermedia</name>
    <name type="common">Intermediate duckweed</name>
    <dbReference type="NCBI Taxonomy" id="51605"/>
    <lineage>
        <taxon>Eukaryota</taxon>
        <taxon>Viridiplantae</taxon>
        <taxon>Streptophyta</taxon>
        <taxon>Embryophyta</taxon>
        <taxon>Tracheophyta</taxon>
        <taxon>Spermatophyta</taxon>
        <taxon>Magnoliopsida</taxon>
        <taxon>Liliopsida</taxon>
        <taxon>Araceae</taxon>
        <taxon>Lemnoideae</taxon>
        <taxon>Spirodela</taxon>
    </lineage>
</organism>
<dbReference type="GO" id="GO:0016042">
    <property type="term" value="P:lipid catabolic process"/>
    <property type="evidence" value="ECO:0007669"/>
    <property type="project" value="InterPro"/>
</dbReference>
<evidence type="ECO:0000313" key="4">
    <source>
        <dbReference type="Proteomes" id="UP000663760"/>
    </source>
</evidence>
<name>A0A7I8KMN3_SPIIN</name>
<dbReference type="InterPro" id="IPR002921">
    <property type="entry name" value="Fungal_lipase-type"/>
</dbReference>
<evidence type="ECO:0000313" key="3">
    <source>
        <dbReference type="EMBL" id="CAA7399057.1"/>
    </source>
</evidence>
<dbReference type="Proteomes" id="UP000663760">
    <property type="component" value="Chromosome 7"/>
</dbReference>
<evidence type="ECO:0000259" key="1">
    <source>
        <dbReference type="Pfam" id="PF01764"/>
    </source>
</evidence>
<dbReference type="InterPro" id="IPR005592">
    <property type="entry name" value="Mono/diacylglycerol_lipase_N"/>
</dbReference>
<dbReference type="EMBL" id="LR746270">
    <property type="protein sequence ID" value="CAA7399057.1"/>
    <property type="molecule type" value="Genomic_DNA"/>
</dbReference>
<evidence type="ECO:0000259" key="2">
    <source>
        <dbReference type="Pfam" id="PF03893"/>
    </source>
</evidence>
<dbReference type="Pfam" id="PF01764">
    <property type="entry name" value="Lipase_3"/>
    <property type="match status" value="1"/>
</dbReference>
<dbReference type="PANTHER" id="PTHR46398">
    <property type="entry name" value="ALPHA/BETA-HYDROLASES SUPERFAMILY PROTEIN"/>
    <property type="match status" value="1"/>
</dbReference>
<dbReference type="Gene3D" id="3.40.50.1820">
    <property type="entry name" value="alpha/beta hydrolase"/>
    <property type="match status" value="1"/>
</dbReference>
<feature type="domain" description="Fungal lipase-type" evidence="1">
    <location>
        <begin position="109"/>
        <end position="244"/>
    </location>
</feature>
<keyword evidence="4" id="KW-1185">Reference proteome</keyword>
<dbReference type="Pfam" id="PF03893">
    <property type="entry name" value="Lipase3_N"/>
    <property type="match status" value="1"/>
</dbReference>
<dbReference type="SUPFAM" id="SSF53474">
    <property type="entry name" value="alpha/beta-Hydrolases"/>
    <property type="match status" value="1"/>
</dbReference>
<proteinExistence type="predicted"/>
<dbReference type="AlphaFoldDB" id="A0A7I8KMN3"/>
<dbReference type="PANTHER" id="PTHR46398:SF4">
    <property type="entry name" value="ALPHA_BETA-HYDROLASES SUPERFAMILY PROTEIN"/>
    <property type="match status" value="1"/>
</dbReference>
<feature type="domain" description="Mono-/di-acylglycerol lipase N-terminal" evidence="2">
    <location>
        <begin position="9"/>
        <end position="74"/>
    </location>
</feature>
<dbReference type="InterPro" id="IPR029058">
    <property type="entry name" value="AB_hydrolase_fold"/>
</dbReference>
<gene>
    <name evidence="3" type="ORF">SI8410_07009727</name>
</gene>
<protein>
    <submittedName>
        <fullName evidence="3">Uncharacterized protein</fullName>
    </submittedName>
</protein>
<accession>A0A7I8KMN3</accession>
<reference evidence="3" key="1">
    <citation type="submission" date="2020-02" db="EMBL/GenBank/DDBJ databases">
        <authorList>
            <person name="Scholz U."/>
            <person name="Mascher M."/>
            <person name="Fiebig A."/>
        </authorList>
    </citation>
    <scope>NUCLEOTIDE SEQUENCE</scope>
</reference>
<dbReference type="CDD" id="cd00519">
    <property type="entry name" value="Lipase_3"/>
    <property type="match status" value="1"/>
</dbReference>
<sequence length="434" mass="48796">MSIICGFPLLECVYCLGCARWVWKRSLHTGNRDSETWGTASAVEFEPVPRLCRLIMAIYEEDLENPCHPPPGGYGVNPKWVLRRRTYEETRGRAPPYLIYLDHRNSDIVVAIRGLNLGKESDYAILVDNRLGKKQIYGGYVHNGLLKASAWILDVEGEMLKESLAEYPDYTLTFAGHSLGSGVAALLTMLVVQNGERLGDVERKRVRCFAMAPARCMSLSLALAYADVIFSVVLQDDFLPRTATPLEDIFKSIVCLPCVLCLKCLRDTCVPEEIKYKDPRRLYAPGRIYHIIERKPFRWGRLPPVVRTGVPVEGRFEHIVPSCNATSDHAIVWIERQSQKALDLMLEEESGAAMEIPPAQRIERQETIVRDHKDEQRAALRRAVTLDVPHAVSPSAYGTFDGAHAAAAAPGSEKMSWQELIRRVREIDGDSVHT</sequence>
<dbReference type="OrthoDB" id="438440at2759"/>